<name>A0A370HDN4_9NOCA</name>
<feature type="region of interest" description="Disordered" evidence="1">
    <location>
        <begin position="105"/>
        <end position="127"/>
    </location>
</feature>
<dbReference type="AlphaFoldDB" id="A0A370HDN4"/>
<evidence type="ECO:0000313" key="3">
    <source>
        <dbReference type="Proteomes" id="UP000255355"/>
    </source>
</evidence>
<keyword evidence="3" id="KW-1185">Reference proteome</keyword>
<dbReference type="EMBL" id="QQAZ01000002">
    <property type="protein sequence ID" value="RDI54535.1"/>
    <property type="molecule type" value="Genomic_DNA"/>
</dbReference>
<dbReference type="STRING" id="1210089.GCA_001613165_07430"/>
<organism evidence="2 3">
    <name type="scientific">Nocardia mexicana</name>
    <dbReference type="NCBI Taxonomy" id="279262"/>
    <lineage>
        <taxon>Bacteria</taxon>
        <taxon>Bacillati</taxon>
        <taxon>Actinomycetota</taxon>
        <taxon>Actinomycetes</taxon>
        <taxon>Mycobacteriales</taxon>
        <taxon>Nocardiaceae</taxon>
        <taxon>Nocardia</taxon>
    </lineage>
</organism>
<evidence type="ECO:0000313" key="2">
    <source>
        <dbReference type="EMBL" id="RDI54535.1"/>
    </source>
</evidence>
<evidence type="ECO:0000256" key="1">
    <source>
        <dbReference type="SAM" id="MobiDB-lite"/>
    </source>
</evidence>
<comment type="caution">
    <text evidence="2">The sequence shown here is derived from an EMBL/GenBank/DDBJ whole genome shotgun (WGS) entry which is preliminary data.</text>
</comment>
<protein>
    <submittedName>
        <fullName evidence="2">Uncharacterized protein</fullName>
    </submittedName>
</protein>
<accession>A0A370HDN4</accession>
<proteinExistence type="predicted"/>
<gene>
    <name evidence="2" type="ORF">DFR68_102663</name>
</gene>
<reference evidence="2 3" key="1">
    <citation type="submission" date="2018-07" db="EMBL/GenBank/DDBJ databases">
        <title>Genomic Encyclopedia of Type Strains, Phase IV (KMG-IV): sequencing the most valuable type-strain genomes for metagenomic binning, comparative biology and taxonomic classification.</title>
        <authorList>
            <person name="Goeker M."/>
        </authorList>
    </citation>
    <scope>NUCLEOTIDE SEQUENCE [LARGE SCALE GENOMIC DNA]</scope>
    <source>
        <strain evidence="2 3">DSM 44952</strain>
    </source>
</reference>
<dbReference type="OrthoDB" id="4558504at2"/>
<dbReference type="RefSeq" id="WP_147288881.1">
    <property type="nucleotide sequence ID" value="NZ_QQAZ01000002.1"/>
</dbReference>
<dbReference type="Proteomes" id="UP000255355">
    <property type="component" value="Unassembled WGS sequence"/>
</dbReference>
<sequence>MASPMEADPQVLIPTTKKGIGLQGNHEGYLKALMGVKDELEAAVKSPGAGQAIQSTMQNAWTKGNALAVSLQGLLDIMMDTANKIDSKDMDNFLQLMRTEGAETGAAALGADGRAMDNPGKISPDWS</sequence>